<organism evidence="2 3">
    <name type="scientific">Parabacteroides faecis</name>
    <dbReference type="NCBI Taxonomy" id="1217282"/>
    <lineage>
        <taxon>Bacteria</taxon>
        <taxon>Pseudomonadati</taxon>
        <taxon>Bacteroidota</taxon>
        <taxon>Bacteroidia</taxon>
        <taxon>Bacteroidales</taxon>
        <taxon>Tannerellaceae</taxon>
        <taxon>Parabacteroides</taxon>
    </lineage>
</organism>
<evidence type="ECO:0000313" key="3">
    <source>
        <dbReference type="Proteomes" id="UP000533637"/>
    </source>
</evidence>
<evidence type="ECO:0008006" key="4">
    <source>
        <dbReference type="Google" id="ProtNLM"/>
    </source>
</evidence>
<dbReference type="PROSITE" id="PS51257">
    <property type="entry name" value="PROKAR_LIPOPROTEIN"/>
    <property type="match status" value="1"/>
</dbReference>
<name>A0ABR6KGW0_9BACT</name>
<dbReference type="InterPro" id="IPR011990">
    <property type="entry name" value="TPR-like_helical_dom_sf"/>
</dbReference>
<dbReference type="EMBL" id="JACHOC010000001">
    <property type="protein sequence ID" value="MBB4620747.1"/>
    <property type="molecule type" value="Genomic_DNA"/>
</dbReference>
<accession>A0ABR6KGW0</accession>
<feature type="signal peptide" evidence="1">
    <location>
        <begin position="1"/>
        <end position="21"/>
    </location>
</feature>
<dbReference type="Gene3D" id="1.25.40.390">
    <property type="match status" value="1"/>
</dbReference>
<dbReference type="RefSeq" id="WP_122354878.1">
    <property type="nucleotide sequence ID" value="NZ_BMPB01000004.1"/>
</dbReference>
<feature type="chain" id="PRO_5046696741" description="SusD/RagB family nutrient-binding outer membrane lipoprotein" evidence="1">
    <location>
        <begin position="22"/>
        <end position="535"/>
    </location>
</feature>
<dbReference type="InterPro" id="IPR041662">
    <property type="entry name" value="SusD-like_2"/>
</dbReference>
<protein>
    <recommendedName>
        <fullName evidence="4">SusD/RagB family nutrient-binding outer membrane lipoprotein</fullName>
    </recommendedName>
</protein>
<comment type="caution">
    <text evidence="2">The sequence shown here is derived from an EMBL/GenBank/DDBJ whole genome shotgun (WGS) entry which is preliminary data.</text>
</comment>
<dbReference type="SUPFAM" id="SSF48452">
    <property type="entry name" value="TPR-like"/>
    <property type="match status" value="1"/>
</dbReference>
<keyword evidence="3" id="KW-1185">Reference proteome</keyword>
<sequence>MKQIYSLVLGCAALLSTFSCSDDKFSDQYQNPEQAQSVTCPGVMVGLWQACNTWMNPVYYRYYVSSTTSGRFSGVIGHTNDKGRFTGAGTTYFNERWKNFYTTLAQYRLLEQTYNNLTDKEKEDNEIFLHLGRTVLEEQLYEVLSLWGSLPFSEAGYLWSTGDIVSSKPKYDSETELYSMILKDLDETNTYLNNHPSLSSSAATYMTAEDYVNKGDVSMWQRYVNSLRLRVATHLASNGDLTSEARSAIQTMLSNPSTYPMVDTNAENTTVAQSDDAFNFDKDLQDAIENSTYNRMSGFMQRALNANTDNPDPRLEVLYDANWDNQYIGLDPTESAADQEANMAISTHGTAKYYAALDTSTFTRNPGFPGIWMTAAEVAFMKAEAYANNWASGDAKAAYIDGVKLSTEFYFNLNSTGTYRTALPAPDDATVEAYAESQWDASNPLKSILTQRWIHHGAIQELEAWNVVRRTGYPELYFKRDPQTADTPLPLNRLEYTSDEKDYNQESLNAFLNGKEDSWYTTLFWMKSDWYKVIE</sequence>
<reference evidence="2 3" key="1">
    <citation type="submission" date="2020-08" db="EMBL/GenBank/DDBJ databases">
        <title>Genomic Encyclopedia of Type Strains, Phase IV (KMG-IV): sequencing the most valuable type-strain genomes for metagenomic binning, comparative biology and taxonomic classification.</title>
        <authorList>
            <person name="Goeker M."/>
        </authorList>
    </citation>
    <scope>NUCLEOTIDE SEQUENCE [LARGE SCALE GENOMIC DNA]</scope>
    <source>
        <strain evidence="2 3">DSM 102983</strain>
    </source>
</reference>
<dbReference type="Proteomes" id="UP000533637">
    <property type="component" value="Unassembled WGS sequence"/>
</dbReference>
<keyword evidence="1" id="KW-0732">Signal</keyword>
<evidence type="ECO:0000256" key="1">
    <source>
        <dbReference type="SAM" id="SignalP"/>
    </source>
</evidence>
<proteinExistence type="predicted"/>
<dbReference type="Pfam" id="PF12771">
    <property type="entry name" value="SusD-like_2"/>
    <property type="match status" value="1"/>
</dbReference>
<evidence type="ECO:0000313" key="2">
    <source>
        <dbReference type="EMBL" id="MBB4620747.1"/>
    </source>
</evidence>
<gene>
    <name evidence="2" type="ORF">GGQ57_000621</name>
</gene>